<dbReference type="SFLD" id="SFLDG01150">
    <property type="entry name" value="Main.1:_Beta-like"/>
    <property type="match status" value="1"/>
</dbReference>
<dbReference type="Pfam" id="PF02798">
    <property type="entry name" value="GST_N"/>
    <property type="match status" value="1"/>
</dbReference>
<keyword evidence="7" id="KW-1185">Reference proteome</keyword>
<evidence type="ECO:0000256" key="2">
    <source>
        <dbReference type="ARBA" id="ARBA00022679"/>
    </source>
</evidence>
<dbReference type="CDD" id="cd03056">
    <property type="entry name" value="GST_N_4"/>
    <property type="match status" value="1"/>
</dbReference>
<dbReference type="SFLD" id="SFLDS00019">
    <property type="entry name" value="Glutathione_Transferase_(cytos"/>
    <property type="match status" value="1"/>
</dbReference>
<dbReference type="FunFam" id="3.40.30.10:FF:000039">
    <property type="entry name" value="Glutathione S-transferase domain"/>
    <property type="match status" value="1"/>
</dbReference>
<dbReference type="SUPFAM" id="SSF47616">
    <property type="entry name" value="GST C-terminal domain-like"/>
    <property type="match status" value="1"/>
</dbReference>
<evidence type="ECO:0000256" key="3">
    <source>
        <dbReference type="RuleBase" id="RU003494"/>
    </source>
</evidence>
<dbReference type="Gene3D" id="3.40.30.10">
    <property type="entry name" value="Glutaredoxin"/>
    <property type="match status" value="1"/>
</dbReference>
<dbReference type="AlphaFoldDB" id="A0A6N8FUX3"/>
<dbReference type="InterPro" id="IPR036249">
    <property type="entry name" value="Thioredoxin-like_sf"/>
</dbReference>
<evidence type="ECO:0000313" key="7">
    <source>
        <dbReference type="Proteomes" id="UP000441797"/>
    </source>
</evidence>
<dbReference type="RefSeq" id="WP_105218607.1">
    <property type="nucleotide sequence ID" value="NZ_CAWNSU010000128.1"/>
</dbReference>
<dbReference type="InterPro" id="IPR040079">
    <property type="entry name" value="Glutathione_S-Trfase"/>
</dbReference>
<sequence>MMKLYDFPLSGNCHKVRLMLSLLQLDYDLVPVNLKEGEHKSPVFMQMNPLGQVPVLTDDEVVIWDSQAILVYLAQRYGSDKWLPTEPELMSQVMQWLSTAANEIQHSFATARRHYLFNAQIDINSAQQKAYQLLQIFNEHLSKHQWLECDRPTIADLACFPYIALAPQGKISLDAYPYVTTWINRIKDLPGYISMPGMS</sequence>
<evidence type="ECO:0000313" key="6">
    <source>
        <dbReference type="EMBL" id="MUL36920.1"/>
    </source>
</evidence>
<feature type="domain" description="GST C-terminal" evidence="5">
    <location>
        <begin position="86"/>
        <end position="199"/>
    </location>
</feature>
<dbReference type="GO" id="GO:0016740">
    <property type="term" value="F:transferase activity"/>
    <property type="evidence" value="ECO:0007669"/>
    <property type="project" value="UniProtKB-KW"/>
</dbReference>
<dbReference type="PROSITE" id="PS50405">
    <property type="entry name" value="GST_CTER"/>
    <property type="match status" value="1"/>
</dbReference>
<dbReference type="InterPro" id="IPR010987">
    <property type="entry name" value="Glutathione-S-Trfase_C-like"/>
</dbReference>
<dbReference type="PANTHER" id="PTHR44051:SF2">
    <property type="entry name" value="HYPOTHETICAL GLUTATHIONE S-TRANSFERASE LIKE PROTEIN"/>
    <property type="match status" value="1"/>
</dbReference>
<accession>A0A6N8FUX3</accession>
<dbReference type="PANTHER" id="PTHR44051">
    <property type="entry name" value="GLUTATHIONE S-TRANSFERASE-RELATED"/>
    <property type="match status" value="1"/>
</dbReference>
<evidence type="ECO:0000256" key="1">
    <source>
        <dbReference type="ARBA" id="ARBA00007409"/>
    </source>
</evidence>
<keyword evidence="2 6" id="KW-0808">Transferase</keyword>
<dbReference type="EMBL" id="NAPY01000015">
    <property type="protein sequence ID" value="MUL36920.1"/>
    <property type="molecule type" value="Genomic_DNA"/>
</dbReference>
<dbReference type="InterPro" id="IPR004046">
    <property type="entry name" value="GST_C"/>
</dbReference>
<dbReference type="SFLD" id="SFLDG00358">
    <property type="entry name" value="Main_(cytGST)"/>
    <property type="match status" value="1"/>
</dbReference>
<comment type="caution">
    <text evidence="6">The sequence shown here is derived from an EMBL/GenBank/DDBJ whole genome shotgun (WGS) entry which is preliminary data.</text>
</comment>
<comment type="similarity">
    <text evidence="1 3">Belongs to the GST superfamily.</text>
</comment>
<dbReference type="SFLD" id="SFLDG01151">
    <property type="entry name" value="Main.2:_Nu-like"/>
    <property type="match status" value="1"/>
</dbReference>
<feature type="domain" description="GST N-terminal" evidence="4">
    <location>
        <begin position="1"/>
        <end position="81"/>
    </location>
</feature>
<dbReference type="Gene3D" id="1.20.1050.10">
    <property type="match status" value="1"/>
</dbReference>
<dbReference type="CDD" id="cd03206">
    <property type="entry name" value="GST_C_7"/>
    <property type="match status" value="1"/>
</dbReference>
<dbReference type="SUPFAM" id="SSF52833">
    <property type="entry name" value="Thioredoxin-like"/>
    <property type="match status" value="1"/>
</dbReference>
<reference evidence="6 7" key="1">
    <citation type="journal article" date="2019" name="Front. Microbiol.">
        <title>Genomic Features for Desiccation Tolerance and Sugar Biosynthesis in the Extremophile Gloeocapsopsis sp. UTEX B3054.</title>
        <authorList>
            <person name="Urrejola C."/>
            <person name="Alcorta J."/>
            <person name="Salas L."/>
            <person name="Vasquez M."/>
            <person name="Polz M.F."/>
            <person name="Vicuna R."/>
            <person name="Diez B."/>
        </authorList>
    </citation>
    <scope>NUCLEOTIDE SEQUENCE [LARGE SCALE GENOMIC DNA]</scope>
    <source>
        <strain evidence="6 7">1H9</strain>
    </source>
</reference>
<organism evidence="6 7">
    <name type="scientific">Gloeocapsopsis dulcis AAB1 = 1H9</name>
    <dbReference type="NCBI Taxonomy" id="1433147"/>
    <lineage>
        <taxon>Bacteria</taxon>
        <taxon>Bacillati</taxon>
        <taxon>Cyanobacteriota</taxon>
        <taxon>Cyanophyceae</taxon>
        <taxon>Oscillatoriophycideae</taxon>
        <taxon>Chroococcales</taxon>
        <taxon>Chroococcaceae</taxon>
        <taxon>Gloeocapsopsis</taxon>
        <taxon>Gloeocapsopsis dulcis</taxon>
    </lineage>
</organism>
<dbReference type="PROSITE" id="PS50404">
    <property type="entry name" value="GST_NTER"/>
    <property type="match status" value="1"/>
</dbReference>
<proteinExistence type="inferred from homology"/>
<name>A0A6N8FUX3_9CHRO</name>
<dbReference type="Pfam" id="PF00043">
    <property type="entry name" value="GST_C"/>
    <property type="match status" value="1"/>
</dbReference>
<dbReference type="OrthoDB" id="465590at2"/>
<dbReference type="InterPro" id="IPR004045">
    <property type="entry name" value="Glutathione_S-Trfase_N"/>
</dbReference>
<dbReference type="Proteomes" id="UP000441797">
    <property type="component" value="Unassembled WGS sequence"/>
</dbReference>
<gene>
    <name evidence="6" type="ORF">BWI75_11325</name>
</gene>
<evidence type="ECO:0000259" key="4">
    <source>
        <dbReference type="PROSITE" id="PS50404"/>
    </source>
</evidence>
<evidence type="ECO:0000259" key="5">
    <source>
        <dbReference type="PROSITE" id="PS50405"/>
    </source>
</evidence>
<protein>
    <submittedName>
        <fullName evidence="6">Glutathione S-transferase</fullName>
    </submittedName>
</protein>
<dbReference type="InterPro" id="IPR036282">
    <property type="entry name" value="Glutathione-S-Trfase_C_sf"/>
</dbReference>